<dbReference type="RefSeq" id="WP_305749489.1">
    <property type="nucleotide sequence ID" value="NZ_JAUZEE010000004.1"/>
</dbReference>
<dbReference type="Proteomes" id="UP001235760">
    <property type="component" value="Unassembled WGS sequence"/>
</dbReference>
<name>A0ABT9G394_LEPDI</name>
<accession>A0ABT9G394</accession>
<comment type="caution">
    <text evidence="2">The sequence shown here is derived from an EMBL/GenBank/DDBJ whole genome shotgun (WGS) entry which is preliminary data.</text>
</comment>
<dbReference type="InterPro" id="IPR025159">
    <property type="entry name" value="AbiEi_N"/>
</dbReference>
<gene>
    <name evidence="2" type="ORF">Q8X39_09850</name>
</gene>
<feature type="domain" description="AbiEi antitoxin N-terminal" evidence="1">
    <location>
        <begin position="18"/>
        <end position="61"/>
    </location>
</feature>
<protein>
    <submittedName>
        <fullName evidence="2">Type IV toxin-antitoxin system AbiEi family antitoxin domain-containing protein</fullName>
    </submittedName>
</protein>
<dbReference type="EMBL" id="JAUZEE010000004">
    <property type="protein sequence ID" value="MDP4300938.1"/>
    <property type="molecule type" value="Genomic_DNA"/>
</dbReference>
<keyword evidence="3" id="KW-1185">Reference proteome</keyword>
<proteinExistence type="predicted"/>
<reference evidence="2 3" key="1">
    <citation type="submission" date="2023-08" db="EMBL/GenBank/DDBJ databases">
        <authorList>
            <person name="Roldan D.M."/>
            <person name="Menes R.J."/>
        </authorList>
    </citation>
    <scope>NUCLEOTIDE SEQUENCE [LARGE SCALE GENOMIC DNA]</scope>
    <source>
        <strain evidence="2 3">CCM 2812</strain>
    </source>
</reference>
<organism evidence="2 3">
    <name type="scientific">Leptothrix discophora</name>
    <dbReference type="NCBI Taxonomy" id="89"/>
    <lineage>
        <taxon>Bacteria</taxon>
        <taxon>Pseudomonadati</taxon>
        <taxon>Pseudomonadota</taxon>
        <taxon>Betaproteobacteria</taxon>
        <taxon>Burkholderiales</taxon>
        <taxon>Sphaerotilaceae</taxon>
        <taxon>Leptothrix</taxon>
    </lineage>
</organism>
<dbReference type="Pfam" id="PF13338">
    <property type="entry name" value="AbiEi_4"/>
    <property type="match status" value="1"/>
</dbReference>
<evidence type="ECO:0000313" key="2">
    <source>
        <dbReference type="EMBL" id="MDP4300938.1"/>
    </source>
</evidence>
<evidence type="ECO:0000313" key="3">
    <source>
        <dbReference type="Proteomes" id="UP001235760"/>
    </source>
</evidence>
<evidence type="ECO:0000259" key="1">
    <source>
        <dbReference type="Pfam" id="PF13338"/>
    </source>
</evidence>
<sequence>MPSGSSSTLLTQRDRVHALLRQRGLARLSELKAEGITATTVSRMEQAGELVRLARGLYQLPDASLDVHQSLAEASRLVPRGVICLSSALAFHGLTDQMPAQVWIAIGRKDWRPRVTYPPLRVARYSDEELGRDVESAQIAGIVVPIFGVAKTLADLFRYRRSVGELIAVEGLRQALRQRKVTPSEIANAAQTGGVWRAMQPYLMALTSDA</sequence>